<evidence type="ECO:0000313" key="1">
    <source>
        <dbReference type="EMBL" id="CAK1553648.1"/>
    </source>
</evidence>
<name>A0AAV1JZ95_9NEOP</name>
<accession>A0AAV1JZ95</accession>
<dbReference type="Proteomes" id="UP001497472">
    <property type="component" value="Unassembled WGS sequence"/>
</dbReference>
<dbReference type="AlphaFoldDB" id="A0AAV1JZ95"/>
<organism evidence="1 2">
    <name type="scientific">Leptosia nina</name>
    <dbReference type="NCBI Taxonomy" id="320188"/>
    <lineage>
        <taxon>Eukaryota</taxon>
        <taxon>Metazoa</taxon>
        <taxon>Ecdysozoa</taxon>
        <taxon>Arthropoda</taxon>
        <taxon>Hexapoda</taxon>
        <taxon>Insecta</taxon>
        <taxon>Pterygota</taxon>
        <taxon>Neoptera</taxon>
        <taxon>Endopterygota</taxon>
        <taxon>Lepidoptera</taxon>
        <taxon>Glossata</taxon>
        <taxon>Ditrysia</taxon>
        <taxon>Papilionoidea</taxon>
        <taxon>Pieridae</taxon>
        <taxon>Pierinae</taxon>
        <taxon>Leptosia</taxon>
    </lineage>
</organism>
<reference evidence="1 2" key="1">
    <citation type="submission" date="2023-11" db="EMBL/GenBank/DDBJ databases">
        <authorList>
            <person name="Okamura Y."/>
        </authorList>
    </citation>
    <scope>NUCLEOTIDE SEQUENCE [LARGE SCALE GENOMIC DNA]</scope>
</reference>
<keyword evidence="2" id="KW-1185">Reference proteome</keyword>
<evidence type="ECO:0000313" key="2">
    <source>
        <dbReference type="Proteomes" id="UP001497472"/>
    </source>
</evidence>
<gene>
    <name evidence="1" type="ORF">LNINA_LOCUS12618</name>
</gene>
<dbReference type="EMBL" id="CAVLEF010000225">
    <property type="protein sequence ID" value="CAK1553648.1"/>
    <property type="molecule type" value="Genomic_DNA"/>
</dbReference>
<sequence length="107" mass="12372">MAASFSSQVRCDGPHLCRGQSLRPLVEVVFSAGSPSRNVRIPCTFMPYHHKAPQQSLARHATIIVYLESRARGACYLRSRVGPRRWTDCFRTARPYQYCQLFEKRKR</sequence>
<comment type="caution">
    <text evidence="1">The sequence shown here is derived from an EMBL/GenBank/DDBJ whole genome shotgun (WGS) entry which is preliminary data.</text>
</comment>
<proteinExistence type="predicted"/>
<protein>
    <submittedName>
        <fullName evidence="1">Uncharacterized protein</fullName>
    </submittedName>
</protein>